<name>A0A135HZZ1_9HYPH</name>
<dbReference type="AlphaFoldDB" id="A0A135HZZ1"/>
<dbReference type="OrthoDB" id="9797743at2"/>
<dbReference type="GO" id="GO:0008967">
    <property type="term" value="F:phosphoglycolate phosphatase activity"/>
    <property type="evidence" value="ECO:0007669"/>
    <property type="project" value="UniProtKB-EC"/>
</dbReference>
<keyword evidence="5" id="KW-0378">Hydrolase</keyword>
<dbReference type="Gene3D" id="1.10.150.240">
    <property type="entry name" value="Putative phosphatase, domain 2"/>
    <property type="match status" value="1"/>
</dbReference>
<gene>
    <name evidence="5" type="ORF">ATN84_02910</name>
</gene>
<evidence type="ECO:0000313" key="5">
    <source>
        <dbReference type="EMBL" id="KXF78741.1"/>
    </source>
</evidence>
<reference evidence="5 6" key="1">
    <citation type="submission" date="2015-11" db="EMBL/GenBank/DDBJ databases">
        <title>Draft genome sequence of Paramesorhizobium deserti A-3-E, a strain highly resistant to diverse beta-lactam antibiotics.</title>
        <authorList>
            <person name="Lv R."/>
            <person name="Yang X."/>
            <person name="Fang N."/>
            <person name="Guo J."/>
            <person name="Luo X."/>
            <person name="Peng F."/>
            <person name="Yang R."/>
            <person name="Cui Y."/>
            <person name="Fang C."/>
            <person name="Song Y."/>
        </authorList>
    </citation>
    <scope>NUCLEOTIDE SEQUENCE [LARGE SCALE GENOMIC DNA]</scope>
    <source>
        <strain evidence="5 6">A-3-E</strain>
    </source>
</reference>
<dbReference type="PRINTS" id="PR00413">
    <property type="entry name" value="HADHALOGNASE"/>
</dbReference>
<dbReference type="EMBL" id="LNTU01000001">
    <property type="protein sequence ID" value="KXF78741.1"/>
    <property type="molecule type" value="Genomic_DNA"/>
</dbReference>
<keyword evidence="6" id="KW-1185">Reference proteome</keyword>
<evidence type="ECO:0000256" key="3">
    <source>
        <dbReference type="ARBA" id="ARBA00006171"/>
    </source>
</evidence>
<comment type="similarity">
    <text evidence="3">Belongs to the HAD-like hydrolase superfamily. CbbY/CbbZ/Gph/YieH family.</text>
</comment>
<dbReference type="GO" id="GO:0005829">
    <property type="term" value="C:cytosol"/>
    <property type="evidence" value="ECO:0007669"/>
    <property type="project" value="TreeGrafter"/>
</dbReference>
<evidence type="ECO:0000256" key="2">
    <source>
        <dbReference type="ARBA" id="ARBA00004818"/>
    </source>
</evidence>
<dbReference type="Pfam" id="PF00702">
    <property type="entry name" value="Hydrolase"/>
    <property type="match status" value="1"/>
</dbReference>
<dbReference type="Gene3D" id="3.40.50.1000">
    <property type="entry name" value="HAD superfamily/HAD-like"/>
    <property type="match status" value="1"/>
</dbReference>
<dbReference type="InterPro" id="IPR023214">
    <property type="entry name" value="HAD_sf"/>
</dbReference>
<dbReference type="InterPro" id="IPR036412">
    <property type="entry name" value="HAD-like_sf"/>
</dbReference>
<dbReference type="RefSeq" id="WP_068880011.1">
    <property type="nucleotide sequence ID" value="NZ_LNTU01000001.1"/>
</dbReference>
<dbReference type="InterPro" id="IPR006439">
    <property type="entry name" value="HAD-SF_hydro_IA"/>
</dbReference>
<evidence type="ECO:0000256" key="1">
    <source>
        <dbReference type="ARBA" id="ARBA00000830"/>
    </source>
</evidence>
<dbReference type="Proteomes" id="UP000070107">
    <property type="component" value="Unassembled WGS sequence"/>
</dbReference>
<dbReference type="SUPFAM" id="SSF56784">
    <property type="entry name" value="HAD-like"/>
    <property type="match status" value="1"/>
</dbReference>
<comment type="catalytic activity">
    <reaction evidence="1">
        <text>2-phosphoglycolate + H2O = glycolate + phosphate</text>
        <dbReference type="Rhea" id="RHEA:14369"/>
        <dbReference type="ChEBI" id="CHEBI:15377"/>
        <dbReference type="ChEBI" id="CHEBI:29805"/>
        <dbReference type="ChEBI" id="CHEBI:43474"/>
        <dbReference type="ChEBI" id="CHEBI:58033"/>
        <dbReference type="EC" id="3.1.3.18"/>
    </reaction>
</comment>
<dbReference type="NCBIfam" id="TIGR01549">
    <property type="entry name" value="HAD-SF-IA-v1"/>
    <property type="match status" value="1"/>
</dbReference>
<dbReference type="GO" id="GO:0006281">
    <property type="term" value="P:DNA repair"/>
    <property type="evidence" value="ECO:0007669"/>
    <property type="project" value="TreeGrafter"/>
</dbReference>
<dbReference type="EC" id="3.1.3.18" evidence="4"/>
<dbReference type="SFLD" id="SFLDS00003">
    <property type="entry name" value="Haloacid_Dehalogenase"/>
    <property type="match status" value="1"/>
</dbReference>
<dbReference type="STRING" id="1494590.ATN84_02910"/>
<comment type="caution">
    <text evidence="5">The sequence shown here is derived from an EMBL/GenBank/DDBJ whole genome shotgun (WGS) entry which is preliminary data.</text>
</comment>
<dbReference type="SFLD" id="SFLDG01129">
    <property type="entry name" value="C1.5:_HAD__Beta-PGM__Phosphata"/>
    <property type="match status" value="1"/>
</dbReference>
<proteinExistence type="inferred from homology"/>
<organism evidence="5 6">
    <name type="scientific">Paramesorhizobium deserti</name>
    <dbReference type="NCBI Taxonomy" id="1494590"/>
    <lineage>
        <taxon>Bacteria</taxon>
        <taxon>Pseudomonadati</taxon>
        <taxon>Pseudomonadota</taxon>
        <taxon>Alphaproteobacteria</taxon>
        <taxon>Hyphomicrobiales</taxon>
        <taxon>Phyllobacteriaceae</taxon>
        <taxon>Paramesorhizobium</taxon>
    </lineage>
</organism>
<comment type="pathway">
    <text evidence="2">Organic acid metabolism; glycolate biosynthesis; glycolate from 2-phosphoglycolate: step 1/1.</text>
</comment>
<evidence type="ECO:0000313" key="6">
    <source>
        <dbReference type="Proteomes" id="UP000070107"/>
    </source>
</evidence>
<accession>A0A135HZZ1</accession>
<protein>
    <recommendedName>
        <fullName evidence="4">phosphoglycolate phosphatase</fullName>
        <ecNumber evidence="4">3.1.3.18</ecNumber>
    </recommendedName>
</protein>
<evidence type="ECO:0000256" key="4">
    <source>
        <dbReference type="ARBA" id="ARBA00013078"/>
    </source>
</evidence>
<sequence>MMAHMPLRAIRAVLFDKDGTLVDFDRTWFGISWELARRSAGGDEAKARALLEAGGYDWAARRFRANSVIAAGTIEDVVDLWHPGASPAARAAIIREYDDYSIAEGARAAVAVEGLREALEALREQGYLLGIATNDSEAGARATAEALGLTALFHTFIGYDTVLRPKPHPDPIHHFAKATGLEAWNIAMVGDNPHDMETAHAADAGYAIGVLSGNSPREVLEPLADAVLPSVADLPVFLASSDKRPVIEKAPS</sequence>
<dbReference type="InterPro" id="IPR023198">
    <property type="entry name" value="PGP-like_dom2"/>
</dbReference>
<dbReference type="InterPro" id="IPR050155">
    <property type="entry name" value="HAD-like_hydrolase_sf"/>
</dbReference>
<dbReference type="PANTHER" id="PTHR43434:SF1">
    <property type="entry name" value="PHOSPHOGLYCOLATE PHOSPHATASE"/>
    <property type="match status" value="1"/>
</dbReference>
<dbReference type="PANTHER" id="PTHR43434">
    <property type="entry name" value="PHOSPHOGLYCOLATE PHOSPHATASE"/>
    <property type="match status" value="1"/>
</dbReference>